<dbReference type="EMBL" id="JBBWRZ010000008">
    <property type="protein sequence ID" value="KAK8230366.1"/>
    <property type="molecule type" value="Genomic_DNA"/>
</dbReference>
<reference evidence="1 2" key="1">
    <citation type="submission" date="2024-04" db="EMBL/GenBank/DDBJ databases">
        <title>Phyllosticta paracitricarpa is synonymous to the EU quarantine fungus P. citricarpa based on phylogenomic analyses.</title>
        <authorList>
            <consortium name="Lawrence Berkeley National Laboratory"/>
            <person name="Van Ingen-Buijs V.A."/>
            <person name="Van Westerhoven A.C."/>
            <person name="Haridas S."/>
            <person name="Skiadas P."/>
            <person name="Martin F."/>
            <person name="Groenewald J.Z."/>
            <person name="Crous P.W."/>
            <person name="Seidl M.F."/>
        </authorList>
    </citation>
    <scope>NUCLEOTIDE SEQUENCE [LARGE SCALE GENOMIC DNA]</scope>
    <source>
        <strain evidence="1 2">CBS 123374</strain>
    </source>
</reference>
<proteinExistence type="predicted"/>
<keyword evidence="2" id="KW-1185">Reference proteome</keyword>
<gene>
    <name evidence="1" type="ORF">HDK90DRAFT_318638</name>
</gene>
<name>A0ABR1YII6_9PEZI</name>
<accession>A0ABR1YII6</accession>
<dbReference type="Proteomes" id="UP001492380">
    <property type="component" value="Unassembled WGS sequence"/>
</dbReference>
<protein>
    <submittedName>
        <fullName evidence="1">Uncharacterized protein</fullName>
    </submittedName>
</protein>
<organism evidence="1 2">
    <name type="scientific">Phyllosticta capitalensis</name>
    <dbReference type="NCBI Taxonomy" id="121624"/>
    <lineage>
        <taxon>Eukaryota</taxon>
        <taxon>Fungi</taxon>
        <taxon>Dikarya</taxon>
        <taxon>Ascomycota</taxon>
        <taxon>Pezizomycotina</taxon>
        <taxon>Dothideomycetes</taxon>
        <taxon>Dothideomycetes incertae sedis</taxon>
        <taxon>Botryosphaeriales</taxon>
        <taxon>Phyllostictaceae</taxon>
        <taxon>Phyllosticta</taxon>
    </lineage>
</organism>
<evidence type="ECO:0000313" key="2">
    <source>
        <dbReference type="Proteomes" id="UP001492380"/>
    </source>
</evidence>
<sequence length="255" mass="29441">MACRRHLRPPLLSAVLTVFDKYDAGGDDDGPFLFRTEDGRAIVLIFRSDRELLIGQESCHRTQFALTLAWAITIRKAQGIMAEKIVLNVNHRVSGRSTTMPSARRAWRNLSRWCRRTRWKPAPMSTTVTPLILRHDDYMKPPKEYTGWKSRNARARMAIWGTIPNDWPTSSEPRSLSTETISSKKPGTWFKLQPCAIRRPDVRHRPTKRTQYIVNTPCFPDTSAFATHMRLPLSRTSVSHRNQLPFSSLRDRRDS</sequence>
<evidence type="ECO:0000313" key="1">
    <source>
        <dbReference type="EMBL" id="KAK8230366.1"/>
    </source>
</evidence>
<comment type="caution">
    <text evidence="1">The sequence shown here is derived from an EMBL/GenBank/DDBJ whole genome shotgun (WGS) entry which is preliminary data.</text>
</comment>